<accession>A0A0A9DCJ8</accession>
<sequence>MQISYLHPSMDGSSDILCSSDVSLAEGGEARRSSALTCMMSSHTYIHTVIKSSWKCCMPLDVLTYILCVIYPCY</sequence>
<dbReference type="EMBL" id="GBRH01211591">
    <property type="protein sequence ID" value="JAD86304.1"/>
    <property type="molecule type" value="Transcribed_RNA"/>
</dbReference>
<protein>
    <submittedName>
        <fullName evidence="1">Uncharacterized protein</fullName>
    </submittedName>
</protein>
<name>A0A0A9DCJ8_ARUDO</name>
<reference evidence="1" key="1">
    <citation type="submission" date="2014-09" db="EMBL/GenBank/DDBJ databases">
        <authorList>
            <person name="Magalhaes I.L.F."/>
            <person name="Oliveira U."/>
            <person name="Santos F.R."/>
            <person name="Vidigal T.H.D.A."/>
            <person name="Brescovit A.D."/>
            <person name="Santos A.J."/>
        </authorList>
    </citation>
    <scope>NUCLEOTIDE SEQUENCE</scope>
    <source>
        <tissue evidence="1">Shoot tissue taken approximately 20 cm above the soil surface</tissue>
    </source>
</reference>
<evidence type="ECO:0000313" key="1">
    <source>
        <dbReference type="EMBL" id="JAD86304.1"/>
    </source>
</evidence>
<organism evidence="1">
    <name type="scientific">Arundo donax</name>
    <name type="common">Giant reed</name>
    <name type="synonym">Donax arundinaceus</name>
    <dbReference type="NCBI Taxonomy" id="35708"/>
    <lineage>
        <taxon>Eukaryota</taxon>
        <taxon>Viridiplantae</taxon>
        <taxon>Streptophyta</taxon>
        <taxon>Embryophyta</taxon>
        <taxon>Tracheophyta</taxon>
        <taxon>Spermatophyta</taxon>
        <taxon>Magnoliopsida</taxon>
        <taxon>Liliopsida</taxon>
        <taxon>Poales</taxon>
        <taxon>Poaceae</taxon>
        <taxon>PACMAD clade</taxon>
        <taxon>Arundinoideae</taxon>
        <taxon>Arundineae</taxon>
        <taxon>Arundo</taxon>
    </lineage>
</organism>
<proteinExistence type="predicted"/>
<reference evidence="1" key="2">
    <citation type="journal article" date="2015" name="Data Brief">
        <title>Shoot transcriptome of the giant reed, Arundo donax.</title>
        <authorList>
            <person name="Barrero R.A."/>
            <person name="Guerrero F.D."/>
            <person name="Moolhuijzen P."/>
            <person name="Goolsby J.A."/>
            <person name="Tidwell J."/>
            <person name="Bellgard S.E."/>
            <person name="Bellgard M.I."/>
        </authorList>
    </citation>
    <scope>NUCLEOTIDE SEQUENCE</scope>
    <source>
        <tissue evidence="1">Shoot tissue taken approximately 20 cm above the soil surface</tissue>
    </source>
</reference>
<dbReference type="AlphaFoldDB" id="A0A0A9DCJ8"/>